<proteinExistence type="inferred from homology"/>
<dbReference type="Pfam" id="PF01169">
    <property type="entry name" value="GDT1"/>
    <property type="match status" value="2"/>
</dbReference>
<keyword evidence="5 6" id="KW-0472">Membrane</keyword>
<protein>
    <recommendedName>
        <fullName evidence="6">GDT1 family protein</fullName>
    </recommendedName>
</protein>
<evidence type="ECO:0000256" key="2">
    <source>
        <dbReference type="ARBA" id="ARBA00009190"/>
    </source>
</evidence>
<evidence type="ECO:0000256" key="1">
    <source>
        <dbReference type="ARBA" id="ARBA00004141"/>
    </source>
</evidence>
<dbReference type="GO" id="GO:0005794">
    <property type="term" value="C:Golgi apparatus"/>
    <property type="evidence" value="ECO:0007669"/>
    <property type="project" value="TreeGrafter"/>
</dbReference>
<feature type="transmembrane region" description="Helical" evidence="6">
    <location>
        <begin position="191"/>
        <end position="209"/>
    </location>
</feature>
<comment type="subcellular location">
    <subcellularLocation>
        <location evidence="1 6">Membrane</location>
        <topology evidence="1 6">Multi-pass membrane protein</topology>
    </subcellularLocation>
</comment>
<dbReference type="GO" id="GO:0000329">
    <property type="term" value="C:fungal-type vacuole membrane"/>
    <property type="evidence" value="ECO:0007669"/>
    <property type="project" value="TreeGrafter"/>
</dbReference>
<comment type="caution">
    <text evidence="8">The sequence shown here is derived from an EMBL/GenBank/DDBJ whole genome shotgun (WGS) entry which is preliminary data.</text>
</comment>
<feature type="transmembrane region" description="Helical" evidence="6">
    <location>
        <begin position="263"/>
        <end position="283"/>
    </location>
</feature>
<dbReference type="InterPro" id="IPR001727">
    <property type="entry name" value="GDT1-like"/>
</dbReference>
<accession>A0AA38NVQ0</accession>
<keyword evidence="9" id="KW-1185">Reference proteome</keyword>
<dbReference type="GO" id="GO:0032472">
    <property type="term" value="P:Golgi calcium ion transport"/>
    <property type="evidence" value="ECO:0007669"/>
    <property type="project" value="TreeGrafter"/>
</dbReference>
<organism evidence="8 9">
    <name type="scientific">Lentinula raphanica</name>
    <dbReference type="NCBI Taxonomy" id="153919"/>
    <lineage>
        <taxon>Eukaryota</taxon>
        <taxon>Fungi</taxon>
        <taxon>Dikarya</taxon>
        <taxon>Basidiomycota</taxon>
        <taxon>Agaricomycotina</taxon>
        <taxon>Agaricomycetes</taxon>
        <taxon>Agaricomycetidae</taxon>
        <taxon>Agaricales</taxon>
        <taxon>Marasmiineae</taxon>
        <taxon>Omphalotaceae</taxon>
        <taxon>Lentinula</taxon>
    </lineage>
</organism>
<keyword evidence="4 6" id="KW-1133">Transmembrane helix</keyword>
<name>A0AA38NVQ0_9AGAR</name>
<dbReference type="GO" id="GO:0032468">
    <property type="term" value="P:Golgi calcium ion homeostasis"/>
    <property type="evidence" value="ECO:0007669"/>
    <property type="project" value="TreeGrafter"/>
</dbReference>
<evidence type="ECO:0000256" key="4">
    <source>
        <dbReference type="ARBA" id="ARBA00022989"/>
    </source>
</evidence>
<evidence type="ECO:0000313" key="8">
    <source>
        <dbReference type="EMBL" id="KAJ3831484.1"/>
    </source>
</evidence>
<gene>
    <name evidence="8" type="ORF">F5878DRAFT_636222</name>
</gene>
<evidence type="ECO:0000313" key="9">
    <source>
        <dbReference type="Proteomes" id="UP001163846"/>
    </source>
</evidence>
<dbReference type="InterPro" id="IPR049555">
    <property type="entry name" value="GDT1-like_CS"/>
</dbReference>
<dbReference type="GO" id="GO:0005384">
    <property type="term" value="F:manganese ion transmembrane transporter activity"/>
    <property type="evidence" value="ECO:0007669"/>
    <property type="project" value="TreeGrafter"/>
</dbReference>
<feature type="coiled-coil region" evidence="7">
    <location>
        <begin position="104"/>
        <end position="138"/>
    </location>
</feature>
<dbReference type="EMBL" id="MU807431">
    <property type="protein sequence ID" value="KAJ3831484.1"/>
    <property type="molecule type" value="Genomic_DNA"/>
</dbReference>
<comment type="similarity">
    <text evidence="2 6">Belongs to the GDT1 family.</text>
</comment>
<feature type="transmembrane region" description="Helical" evidence="6">
    <location>
        <begin position="84"/>
        <end position="102"/>
    </location>
</feature>
<evidence type="ECO:0000256" key="3">
    <source>
        <dbReference type="ARBA" id="ARBA00022692"/>
    </source>
</evidence>
<dbReference type="Proteomes" id="UP001163846">
    <property type="component" value="Unassembled WGS sequence"/>
</dbReference>
<evidence type="ECO:0000256" key="7">
    <source>
        <dbReference type="SAM" id="Coils"/>
    </source>
</evidence>
<feature type="transmembrane region" description="Helical" evidence="6">
    <location>
        <begin position="52"/>
        <end position="72"/>
    </location>
</feature>
<dbReference type="GO" id="GO:0015085">
    <property type="term" value="F:calcium ion transmembrane transporter activity"/>
    <property type="evidence" value="ECO:0007669"/>
    <property type="project" value="TreeGrafter"/>
</dbReference>
<feature type="transmembrane region" description="Helical" evidence="6">
    <location>
        <begin position="229"/>
        <end position="251"/>
    </location>
</feature>
<evidence type="ECO:0000256" key="5">
    <source>
        <dbReference type="ARBA" id="ARBA00023136"/>
    </source>
</evidence>
<keyword evidence="7" id="KW-0175">Coiled coil</keyword>
<sequence>MTTPTSDNVLIPTEPEGTLSALLQSFAMIIVSEVGDKTFLIAAILAMSNPRLVVFAGAFGSLVAMSILSSAMGHILPTLLPRRWTQLAAGILFLVFGTKMFIEGRQMKAGNEKIQEEMKEAEEEIEEDEARHEGVDAEGPYSAMDREDHDGHLVPLAVVEAGHSPVFASPDSKLKPKSKPKRSFVEGARNFCSFFLGPVFVKAFALTFLGEWGDRSQIATIALGAAHNAYLVALGTIIGHGCCTAAAVVGGKYVSTKISAKHITLGGAVLFLLFGVLYLYQVFMDSTADDVSIPIINHPEDT</sequence>
<dbReference type="AlphaFoldDB" id="A0AA38NVQ0"/>
<dbReference type="PANTHER" id="PTHR12608:SF1">
    <property type="entry name" value="TRANSMEMBRANE PROTEIN 165"/>
    <property type="match status" value="1"/>
</dbReference>
<evidence type="ECO:0000256" key="6">
    <source>
        <dbReference type="RuleBase" id="RU365102"/>
    </source>
</evidence>
<reference evidence="8" key="1">
    <citation type="submission" date="2022-08" db="EMBL/GenBank/DDBJ databases">
        <authorList>
            <consortium name="DOE Joint Genome Institute"/>
            <person name="Min B."/>
            <person name="Riley R."/>
            <person name="Sierra-Patev S."/>
            <person name="Naranjo-Ortiz M."/>
            <person name="Looney B."/>
            <person name="Konkel Z."/>
            <person name="Slot J.C."/>
            <person name="Sakamoto Y."/>
            <person name="Steenwyk J.L."/>
            <person name="Rokas A."/>
            <person name="Carro J."/>
            <person name="Camarero S."/>
            <person name="Ferreira P."/>
            <person name="Molpeceres G."/>
            <person name="Ruiz-Duenas F.J."/>
            <person name="Serrano A."/>
            <person name="Henrissat B."/>
            <person name="Drula E."/>
            <person name="Hughes K.W."/>
            <person name="Mata J.L."/>
            <person name="Ishikawa N.K."/>
            <person name="Vargas-Isla R."/>
            <person name="Ushijima S."/>
            <person name="Smith C.A."/>
            <person name="Ahrendt S."/>
            <person name="Andreopoulos W."/>
            <person name="He G."/>
            <person name="Labutti K."/>
            <person name="Lipzen A."/>
            <person name="Ng V."/>
            <person name="Sandor L."/>
            <person name="Barry K."/>
            <person name="Martinez A.T."/>
            <person name="Xiao Y."/>
            <person name="Gibbons J.G."/>
            <person name="Terashima K."/>
            <person name="Hibbett D.S."/>
            <person name="Grigoriev I.V."/>
        </authorList>
    </citation>
    <scope>NUCLEOTIDE SEQUENCE</scope>
    <source>
        <strain evidence="8">TFB9207</strain>
    </source>
</reference>
<keyword evidence="3 6" id="KW-0812">Transmembrane</keyword>
<dbReference type="PROSITE" id="PS01214">
    <property type="entry name" value="UPF0016"/>
    <property type="match status" value="1"/>
</dbReference>
<dbReference type="PANTHER" id="PTHR12608">
    <property type="entry name" value="TRANSMEMBRANE PROTEIN HTP-1 RELATED"/>
    <property type="match status" value="1"/>
</dbReference>